<gene>
    <name evidence="1" type="ORF">GV789_05915</name>
    <name evidence="2" type="ORF">GV794_12905</name>
</gene>
<proteinExistence type="predicted"/>
<dbReference type="Proteomes" id="UP000470876">
    <property type="component" value="Unassembled WGS sequence"/>
</dbReference>
<reference evidence="3 4" key="1">
    <citation type="submission" date="2020-01" db="EMBL/GenBank/DDBJ databases">
        <title>Genetics and antimicrobial susceptibilities of Nocardia species isolated from the soil; a comparison with species isolated from humans.</title>
        <authorList>
            <person name="Carrasco G."/>
            <person name="Monzon S."/>
            <person name="Sansegundo M."/>
            <person name="Garcia E."/>
            <person name="Garrido N."/>
            <person name="Medina M.J."/>
            <person name="Villalon P."/>
            <person name="Ramirez-Arocha A.C."/>
            <person name="Jimenez P."/>
            <person name="Cuesta I."/>
            <person name="Valdezate S."/>
        </authorList>
    </citation>
    <scope>NUCLEOTIDE SEQUENCE [LARGE SCALE GENOMIC DNA]</scope>
    <source>
        <strain evidence="1 3">CNM20110639</strain>
        <strain evidence="2 4">CNM20110649</strain>
    </source>
</reference>
<dbReference type="AlphaFoldDB" id="A0A6P1D0Y4"/>
<evidence type="ECO:0000313" key="3">
    <source>
        <dbReference type="Proteomes" id="UP000468928"/>
    </source>
</evidence>
<evidence type="ECO:0000313" key="4">
    <source>
        <dbReference type="Proteomes" id="UP000470876"/>
    </source>
</evidence>
<dbReference type="RefSeq" id="WP_163823435.1">
    <property type="nucleotide sequence ID" value="NZ_JAAGUX010000018.1"/>
</dbReference>
<name>A0A6P1D0Y4_9NOCA</name>
<dbReference type="Proteomes" id="UP000468928">
    <property type="component" value="Unassembled WGS sequence"/>
</dbReference>
<accession>A0A6P1D0Y4</accession>
<dbReference type="EMBL" id="JAAGUX010000018">
    <property type="protein sequence ID" value="NEW56545.1"/>
    <property type="molecule type" value="Genomic_DNA"/>
</dbReference>
<evidence type="ECO:0000313" key="2">
    <source>
        <dbReference type="EMBL" id="NEW56545.1"/>
    </source>
</evidence>
<keyword evidence="4" id="KW-1185">Reference proteome</keyword>
<comment type="caution">
    <text evidence="1">The sequence shown here is derived from an EMBL/GenBank/DDBJ whole genome shotgun (WGS) entry which is preliminary data.</text>
</comment>
<evidence type="ECO:0000313" key="1">
    <source>
        <dbReference type="EMBL" id="NEW43997.1"/>
    </source>
</evidence>
<sequence length="54" mass="5628">MSDAAVERNRIALVLGTDLFSGAALQPAYGAGVPIRGRGRAAERGVAETMNTRI</sequence>
<dbReference type="EMBL" id="JAAGUZ010000011">
    <property type="protein sequence ID" value="NEW43997.1"/>
    <property type="molecule type" value="Genomic_DNA"/>
</dbReference>
<organism evidence="1 3">
    <name type="scientific">Nocardia cyriacigeorgica</name>
    <dbReference type="NCBI Taxonomy" id="135487"/>
    <lineage>
        <taxon>Bacteria</taxon>
        <taxon>Bacillati</taxon>
        <taxon>Actinomycetota</taxon>
        <taxon>Actinomycetes</taxon>
        <taxon>Mycobacteriales</taxon>
        <taxon>Nocardiaceae</taxon>
        <taxon>Nocardia</taxon>
    </lineage>
</organism>
<protein>
    <submittedName>
        <fullName evidence="1">Uncharacterized protein</fullName>
    </submittedName>
</protein>